<dbReference type="Gene3D" id="3.30.70.1820">
    <property type="entry name" value="L1 transposable element, RRM domain"/>
    <property type="match status" value="1"/>
</dbReference>
<protein>
    <recommendedName>
        <fullName evidence="3">L1 transposable element RRM domain-containing protein</fullName>
    </recommendedName>
</protein>
<accession>A0AAW0NMG9</accession>
<organism evidence="1 2">
    <name type="scientific">Mugilogobius chulae</name>
    <name type="common">yellowstripe goby</name>
    <dbReference type="NCBI Taxonomy" id="88201"/>
    <lineage>
        <taxon>Eukaryota</taxon>
        <taxon>Metazoa</taxon>
        <taxon>Chordata</taxon>
        <taxon>Craniata</taxon>
        <taxon>Vertebrata</taxon>
        <taxon>Euteleostomi</taxon>
        <taxon>Actinopterygii</taxon>
        <taxon>Neopterygii</taxon>
        <taxon>Teleostei</taxon>
        <taxon>Neoteleostei</taxon>
        <taxon>Acanthomorphata</taxon>
        <taxon>Gobiaria</taxon>
        <taxon>Gobiiformes</taxon>
        <taxon>Gobioidei</taxon>
        <taxon>Gobiidae</taxon>
        <taxon>Gobionellinae</taxon>
        <taxon>Mugilogobius</taxon>
    </lineage>
</organism>
<comment type="caution">
    <text evidence="1">The sequence shown here is derived from an EMBL/GenBank/DDBJ whole genome shotgun (WGS) entry which is preliminary data.</text>
</comment>
<evidence type="ECO:0000313" key="1">
    <source>
        <dbReference type="EMBL" id="KAK7904168.1"/>
    </source>
</evidence>
<dbReference type="EMBL" id="JBBPFD010000012">
    <property type="protein sequence ID" value="KAK7904168.1"/>
    <property type="molecule type" value="Genomic_DNA"/>
</dbReference>
<reference evidence="2" key="1">
    <citation type="submission" date="2024-04" db="EMBL/GenBank/DDBJ databases">
        <title>Salinicola lusitanus LLJ914,a marine bacterium isolated from the Okinawa Trough.</title>
        <authorList>
            <person name="Li J."/>
        </authorList>
    </citation>
    <scope>NUCLEOTIDE SEQUENCE [LARGE SCALE GENOMIC DNA]</scope>
</reference>
<dbReference type="Proteomes" id="UP001460270">
    <property type="component" value="Unassembled WGS sequence"/>
</dbReference>
<dbReference type="PANTHER" id="PTHR11505">
    <property type="entry name" value="L1 TRANSPOSABLE ELEMENT-RELATED"/>
    <property type="match status" value="1"/>
</dbReference>
<dbReference type="AlphaFoldDB" id="A0AAW0NMG9"/>
<name>A0AAW0NMG9_9GOBI</name>
<evidence type="ECO:0008006" key="3">
    <source>
        <dbReference type="Google" id="ProtNLM"/>
    </source>
</evidence>
<gene>
    <name evidence="1" type="ORF">WMY93_016775</name>
</gene>
<evidence type="ECO:0000313" key="2">
    <source>
        <dbReference type="Proteomes" id="UP001460270"/>
    </source>
</evidence>
<dbReference type="InterPro" id="IPR004244">
    <property type="entry name" value="Transposase_22"/>
</dbReference>
<dbReference type="Gene3D" id="3.30.250.20">
    <property type="entry name" value="L1 transposable element, C-terminal domain"/>
    <property type="match status" value="1"/>
</dbReference>
<proteinExistence type="predicted"/>
<dbReference type="InterPro" id="IPR042566">
    <property type="entry name" value="L1_C"/>
</dbReference>
<keyword evidence="2" id="KW-1185">Reference proteome</keyword>
<sequence length="160" mass="18141">MKFDPTTLKSYGAEGRDVVGFMGKLIPLLLGKDHFPAPLAIEVAHRTPGLSKTNPKAGPRPIIIKLLHFNDKMKIIRLAREKKALLYEGTRIHIYPDFSAGVLQKRRQFDSVKKRLRELNISYALLYPAVLRIHTGDKTLLCRSPEEAQAFVRDVDMHSP</sequence>